<evidence type="ECO:0000313" key="9">
    <source>
        <dbReference type="Proteomes" id="UP000504638"/>
    </source>
</evidence>
<proteinExistence type="inferred from homology"/>
<organism evidence="8">
    <name type="scientific">Eremomyces bilateralis CBS 781.70</name>
    <dbReference type="NCBI Taxonomy" id="1392243"/>
    <lineage>
        <taxon>Eukaryota</taxon>
        <taxon>Fungi</taxon>
        <taxon>Dikarya</taxon>
        <taxon>Ascomycota</taxon>
        <taxon>Pezizomycotina</taxon>
        <taxon>Dothideomycetes</taxon>
        <taxon>Dothideomycetes incertae sedis</taxon>
        <taxon>Eremomycetales</taxon>
        <taxon>Eremomycetaceae</taxon>
        <taxon>Eremomyces</taxon>
    </lineage>
</organism>
<accession>A0A6G1FYL8</accession>
<dbReference type="RefSeq" id="XP_033532397.1">
    <property type="nucleotide sequence ID" value="XM_033682158.1"/>
</dbReference>
<dbReference type="OrthoDB" id="3897607at2759"/>
<dbReference type="GeneID" id="54422728"/>
<evidence type="ECO:0000256" key="6">
    <source>
        <dbReference type="SAM" id="Phobius"/>
    </source>
</evidence>
<dbReference type="PANTHER" id="PTHR33048:SF129">
    <property type="entry name" value="INTEGRAL MEMBRANE PROTEIN-RELATED"/>
    <property type="match status" value="1"/>
</dbReference>
<dbReference type="Pfam" id="PF20684">
    <property type="entry name" value="Fung_rhodopsin"/>
    <property type="match status" value="1"/>
</dbReference>
<feature type="transmembrane region" description="Helical" evidence="6">
    <location>
        <begin position="45"/>
        <end position="67"/>
    </location>
</feature>
<sequence length="264" mass="29586">PDESKVPLLLGVTTSLFSFSLIVYGARVYTRVHPVLNIRWDDYAMFTAVVLAIGQYAVIVNCIHNGTGRHAVYLTPETIILALRAVWIQQLFWTWSITFIKVSVALMLMRIRNDKPWRIWLPLLISFLICSAASSTVLQFIQCTPVRTFWDRTTLGASAGRQKTYSFLCTSTIAVFISTDVTLSLLPLTFITKLRRPLRERVAIMSHGSGAVRHHRRDGQNVSYQALREQHRPALGHGRSRTLGLRGAVLGNHCGLRAVSEGAV</sequence>
<dbReference type="EMBL" id="ML975164">
    <property type="protein sequence ID" value="KAF1810766.1"/>
    <property type="molecule type" value="Genomic_DNA"/>
</dbReference>
<feature type="transmembrane region" description="Helical" evidence="6">
    <location>
        <begin position="120"/>
        <end position="141"/>
    </location>
</feature>
<keyword evidence="3 6" id="KW-1133">Transmembrane helix</keyword>
<keyword evidence="2 6" id="KW-0812">Transmembrane</keyword>
<keyword evidence="9" id="KW-1185">Reference proteome</keyword>
<keyword evidence="4 6" id="KW-0472">Membrane</keyword>
<feature type="transmembrane region" description="Helical" evidence="6">
    <location>
        <begin position="6"/>
        <end position="24"/>
    </location>
</feature>
<feature type="transmembrane region" description="Helical" evidence="6">
    <location>
        <begin position="165"/>
        <end position="191"/>
    </location>
</feature>
<evidence type="ECO:0000256" key="3">
    <source>
        <dbReference type="ARBA" id="ARBA00022989"/>
    </source>
</evidence>
<evidence type="ECO:0000259" key="7">
    <source>
        <dbReference type="Pfam" id="PF20684"/>
    </source>
</evidence>
<protein>
    <recommendedName>
        <fullName evidence="7">Rhodopsin domain-containing protein</fullName>
    </recommendedName>
</protein>
<comment type="similarity">
    <text evidence="5">Belongs to the SAT4 family.</text>
</comment>
<dbReference type="InterPro" id="IPR049326">
    <property type="entry name" value="Rhodopsin_dom_fungi"/>
</dbReference>
<reference evidence="8 10" key="1">
    <citation type="submission" date="2020-01" db="EMBL/GenBank/DDBJ databases">
        <authorList>
            <consortium name="DOE Joint Genome Institute"/>
            <person name="Haridas S."/>
            <person name="Albert R."/>
            <person name="Binder M."/>
            <person name="Bloem J."/>
            <person name="Labutti K."/>
            <person name="Salamov A."/>
            <person name="Andreopoulos B."/>
            <person name="Baker S.E."/>
            <person name="Barry K."/>
            <person name="Bills G."/>
            <person name="Bluhm B.H."/>
            <person name="Cannon C."/>
            <person name="Castanera R."/>
            <person name="Culley D.E."/>
            <person name="Daum C."/>
            <person name="Ezra D."/>
            <person name="Gonzalez J.B."/>
            <person name="Henrissat B."/>
            <person name="Kuo A."/>
            <person name="Liang C."/>
            <person name="Lipzen A."/>
            <person name="Lutzoni F."/>
            <person name="Magnuson J."/>
            <person name="Mondo S."/>
            <person name="Nolan M."/>
            <person name="Ohm R."/>
            <person name="Pangilinan J."/>
            <person name="Park H.-J."/>
            <person name="Ramirez L."/>
            <person name="Alfaro M."/>
            <person name="Sun H."/>
            <person name="Tritt A."/>
            <person name="Yoshinaga Y."/>
            <person name="Zwiers L.-H."/>
            <person name="Turgeon B.G."/>
            <person name="Goodwin S.B."/>
            <person name="Spatafora J.W."/>
            <person name="Crous P.W."/>
            <person name="Grigoriev I.V."/>
        </authorList>
    </citation>
    <scope>NUCLEOTIDE SEQUENCE</scope>
    <source>
        <strain evidence="8 10">CBS 781.70</strain>
    </source>
</reference>
<evidence type="ECO:0000256" key="1">
    <source>
        <dbReference type="ARBA" id="ARBA00004141"/>
    </source>
</evidence>
<dbReference type="PANTHER" id="PTHR33048">
    <property type="entry name" value="PTH11-LIKE INTEGRAL MEMBRANE PROTEIN (AFU_ORTHOLOGUE AFUA_5G11245)"/>
    <property type="match status" value="1"/>
</dbReference>
<dbReference type="GO" id="GO:0016020">
    <property type="term" value="C:membrane"/>
    <property type="evidence" value="ECO:0007669"/>
    <property type="project" value="UniProtKB-SubCell"/>
</dbReference>
<feature type="domain" description="Rhodopsin" evidence="7">
    <location>
        <begin position="26"/>
        <end position="205"/>
    </location>
</feature>
<dbReference type="AlphaFoldDB" id="A0A6G1FYL8"/>
<name>A0A6G1FYL8_9PEZI</name>
<evidence type="ECO:0000256" key="4">
    <source>
        <dbReference type="ARBA" id="ARBA00023136"/>
    </source>
</evidence>
<evidence type="ECO:0000256" key="2">
    <source>
        <dbReference type="ARBA" id="ARBA00022692"/>
    </source>
</evidence>
<dbReference type="InterPro" id="IPR052337">
    <property type="entry name" value="SAT4-like"/>
</dbReference>
<comment type="subcellular location">
    <subcellularLocation>
        <location evidence="1">Membrane</location>
        <topology evidence="1">Multi-pass membrane protein</topology>
    </subcellularLocation>
</comment>
<evidence type="ECO:0000313" key="10">
    <source>
        <dbReference type="RefSeq" id="XP_033532397.1"/>
    </source>
</evidence>
<evidence type="ECO:0000313" key="8">
    <source>
        <dbReference type="EMBL" id="KAF1810766.1"/>
    </source>
</evidence>
<gene>
    <name evidence="8 10" type="ORF">P152DRAFT_490431</name>
</gene>
<feature type="non-terminal residue" evidence="8">
    <location>
        <position position="1"/>
    </location>
</feature>
<reference evidence="10" key="2">
    <citation type="submission" date="2020-04" db="EMBL/GenBank/DDBJ databases">
        <authorList>
            <consortium name="NCBI Genome Project"/>
        </authorList>
    </citation>
    <scope>NUCLEOTIDE SEQUENCE</scope>
    <source>
        <strain evidence="10">CBS 781.70</strain>
    </source>
</reference>
<evidence type="ECO:0000256" key="5">
    <source>
        <dbReference type="ARBA" id="ARBA00038359"/>
    </source>
</evidence>
<reference evidence="10" key="3">
    <citation type="submission" date="2025-04" db="UniProtKB">
        <authorList>
            <consortium name="RefSeq"/>
        </authorList>
    </citation>
    <scope>IDENTIFICATION</scope>
    <source>
        <strain evidence="10">CBS 781.70</strain>
    </source>
</reference>
<dbReference type="Proteomes" id="UP000504638">
    <property type="component" value="Unplaced"/>
</dbReference>